<dbReference type="PANTHER" id="PTHR23232">
    <property type="entry name" value="KRAB DOMAIN C2H2 ZINC FINGER"/>
    <property type="match status" value="1"/>
</dbReference>
<evidence type="ECO:0000259" key="2">
    <source>
        <dbReference type="PROSITE" id="PS50805"/>
    </source>
</evidence>
<dbReference type="Ensembl" id="ENSGAGT00000015886.1">
    <property type="protein sequence ID" value="ENSGAGP00000013877.1"/>
    <property type="gene ID" value="ENSGAGG00000010571.1"/>
</dbReference>
<dbReference type="InterPro" id="IPR050169">
    <property type="entry name" value="Krueppel_C2H2_ZnF"/>
</dbReference>
<evidence type="ECO:0000313" key="4">
    <source>
        <dbReference type="Proteomes" id="UP000291020"/>
    </source>
</evidence>
<sequence>IASSSQEEGRGNGCGKGGSGRDHEGVAVYFTREEWALLDPTQRALYRDVMQQNYETVTSLGKDSLKVHVTPQCNLNSALFQQHPNMPVTHTPALCPPLLHNTAGTEPRSSTAQSLTSPFC</sequence>
<dbReference type="CDD" id="cd07765">
    <property type="entry name" value="KRAB_A-box"/>
    <property type="match status" value="1"/>
</dbReference>
<dbReference type="Proteomes" id="UP000291020">
    <property type="component" value="Unassembled WGS sequence"/>
</dbReference>
<feature type="region of interest" description="Disordered" evidence="1">
    <location>
        <begin position="1"/>
        <end position="23"/>
    </location>
</feature>
<dbReference type="PANTHER" id="PTHR23232:SF163">
    <property type="entry name" value="ZINC FINGER PROTEIN 589"/>
    <property type="match status" value="1"/>
</dbReference>
<feature type="region of interest" description="Disordered" evidence="1">
    <location>
        <begin position="99"/>
        <end position="120"/>
    </location>
</feature>
<dbReference type="SMART" id="SM00349">
    <property type="entry name" value="KRAB"/>
    <property type="match status" value="1"/>
</dbReference>
<evidence type="ECO:0000256" key="1">
    <source>
        <dbReference type="SAM" id="MobiDB-lite"/>
    </source>
</evidence>
<reference evidence="3" key="3">
    <citation type="submission" date="2025-09" db="UniProtKB">
        <authorList>
            <consortium name="Ensembl"/>
        </authorList>
    </citation>
    <scope>IDENTIFICATION</scope>
</reference>
<feature type="domain" description="KRAB" evidence="2">
    <location>
        <begin position="21"/>
        <end position="97"/>
    </location>
</feature>
<dbReference type="Gene3D" id="6.10.140.140">
    <property type="match status" value="1"/>
</dbReference>
<keyword evidence="4" id="KW-1185">Reference proteome</keyword>
<feature type="compositionally biased region" description="Polar residues" evidence="1">
    <location>
        <begin position="102"/>
        <end position="120"/>
    </location>
</feature>
<proteinExistence type="predicted"/>
<protein>
    <recommendedName>
        <fullName evidence="2">KRAB domain-containing protein</fullName>
    </recommendedName>
</protein>
<organism evidence="3 4">
    <name type="scientific">Gopherus agassizii</name>
    <name type="common">Agassiz's desert tortoise</name>
    <dbReference type="NCBI Taxonomy" id="38772"/>
    <lineage>
        <taxon>Eukaryota</taxon>
        <taxon>Metazoa</taxon>
        <taxon>Chordata</taxon>
        <taxon>Craniata</taxon>
        <taxon>Vertebrata</taxon>
        <taxon>Euteleostomi</taxon>
        <taxon>Archelosauria</taxon>
        <taxon>Testudinata</taxon>
        <taxon>Testudines</taxon>
        <taxon>Cryptodira</taxon>
        <taxon>Durocryptodira</taxon>
        <taxon>Testudinoidea</taxon>
        <taxon>Testudinidae</taxon>
        <taxon>Gopherus</taxon>
    </lineage>
</organism>
<dbReference type="InterPro" id="IPR001909">
    <property type="entry name" value="KRAB"/>
</dbReference>
<dbReference type="STRING" id="38772.ENSGAGP00000013877"/>
<reference evidence="3" key="2">
    <citation type="submission" date="2025-08" db="UniProtKB">
        <authorList>
            <consortium name="Ensembl"/>
        </authorList>
    </citation>
    <scope>IDENTIFICATION</scope>
</reference>
<accession>A0A452HG79</accession>
<dbReference type="GO" id="GO:0006355">
    <property type="term" value="P:regulation of DNA-templated transcription"/>
    <property type="evidence" value="ECO:0007669"/>
    <property type="project" value="InterPro"/>
</dbReference>
<evidence type="ECO:0000313" key="3">
    <source>
        <dbReference type="Ensembl" id="ENSGAGP00000013877.1"/>
    </source>
</evidence>
<dbReference type="InterPro" id="IPR036051">
    <property type="entry name" value="KRAB_dom_sf"/>
</dbReference>
<dbReference type="AlphaFoldDB" id="A0A452HG79"/>
<dbReference type="Pfam" id="PF01352">
    <property type="entry name" value="KRAB"/>
    <property type="match status" value="1"/>
</dbReference>
<name>A0A452HG79_9SAUR</name>
<dbReference type="PROSITE" id="PS50805">
    <property type="entry name" value="KRAB"/>
    <property type="match status" value="1"/>
</dbReference>
<dbReference type="SUPFAM" id="SSF109640">
    <property type="entry name" value="KRAB domain (Kruppel-associated box)"/>
    <property type="match status" value="1"/>
</dbReference>
<reference evidence="4" key="1">
    <citation type="journal article" date="2017" name="PLoS ONE">
        <title>The Agassiz's desert tortoise genome provides a resource for the conservation of a threatened species.</title>
        <authorList>
            <person name="Tollis M."/>
            <person name="DeNardo D.F."/>
            <person name="Cornelius J.A."/>
            <person name="Dolby G.A."/>
            <person name="Edwards T."/>
            <person name="Henen B.T."/>
            <person name="Karl A.E."/>
            <person name="Murphy R.W."/>
            <person name="Kusumi K."/>
        </authorList>
    </citation>
    <scope>NUCLEOTIDE SEQUENCE [LARGE SCALE GENOMIC DNA]</scope>
</reference>